<dbReference type="HAMAP" id="MF_00386">
    <property type="entry name" value="UPF0161_YidD"/>
    <property type="match status" value="1"/>
</dbReference>
<dbReference type="EMBL" id="JAVDPW010000009">
    <property type="protein sequence ID" value="MDR6292606.1"/>
    <property type="molecule type" value="Genomic_DNA"/>
</dbReference>
<dbReference type="RefSeq" id="WP_309798843.1">
    <property type="nucleotide sequence ID" value="NZ_JAVDPW010000009.1"/>
</dbReference>
<evidence type="ECO:0000256" key="1">
    <source>
        <dbReference type="HAMAP-Rule" id="MF_00386"/>
    </source>
</evidence>
<keyword evidence="1" id="KW-1003">Cell membrane</keyword>
<dbReference type="Pfam" id="PF01809">
    <property type="entry name" value="YidD"/>
    <property type="match status" value="1"/>
</dbReference>
<dbReference type="NCBIfam" id="TIGR00278">
    <property type="entry name" value="membrane protein insertion efficiency factor YidD"/>
    <property type="match status" value="1"/>
</dbReference>
<dbReference type="PANTHER" id="PTHR33383:SF1">
    <property type="entry name" value="MEMBRANE PROTEIN INSERTION EFFICIENCY FACTOR-RELATED"/>
    <property type="match status" value="1"/>
</dbReference>
<gene>
    <name evidence="3" type="ORF">E9232_005146</name>
</gene>
<reference evidence="3 4" key="1">
    <citation type="submission" date="2023-07" db="EMBL/GenBank/DDBJ databases">
        <title>Sorghum-associated microbial communities from plants grown in Nebraska, USA.</title>
        <authorList>
            <person name="Schachtman D."/>
        </authorList>
    </citation>
    <scope>NUCLEOTIDE SEQUENCE [LARGE SCALE GENOMIC DNA]</scope>
    <source>
        <strain evidence="3 4">584</strain>
    </source>
</reference>
<evidence type="ECO:0000256" key="2">
    <source>
        <dbReference type="SAM" id="MobiDB-lite"/>
    </source>
</evidence>
<proteinExistence type="inferred from homology"/>
<evidence type="ECO:0000313" key="3">
    <source>
        <dbReference type="EMBL" id="MDR6292606.1"/>
    </source>
</evidence>
<comment type="function">
    <text evidence="1">Could be involved in insertion of integral membrane proteins into the membrane.</text>
</comment>
<comment type="subcellular location">
    <subcellularLocation>
        <location evidence="1">Cell membrane</location>
        <topology evidence="1">Peripheral membrane protein</topology>
        <orientation evidence="1">Cytoplasmic side</orientation>
    </subcellularLocation>
</comment>
<protein>
    <recommendedName>
        <fullName evidence="1">Putative membrane protein insertion efficiency factor</fullName>
    </recommendedName>
</protein>
<name>A0ABU1JVF6_9PROT</name>
<keyword evidence="4" id="KW-1185">Reference proteome</keyword>
<dbReference type="PANTHER" id="PTHR33383">
    <property type="entry name" value="MEMBRANE PROTEIN INSERTION EFFICIENCY FACTOR-RELATED"/>
    <property type="match status" value="1"/>
</dbReference>
<comment type="similarity">
    <text evidence="1">Belongs to the UPF0161 family.</text>
</comment>
<keyword evidence="1" id="KW-0472">Membrane</keyword>
<comment type="caution">
    <text evidence="3">The sequence shown here is derived from an EMBL/GenBank/DDBJ whole genome shotgun (WGS) entry which is preliminary data.</text>
</comment>
<dbReference type="SMART" id="SM01234">
    <property type="entry name" value="Haemolytic"/>
    <property type="match status" value="1"/>
</dbReference>
<dbReference type="InterPro" id="IPR002696">
    <property type="entry name" value="Membr_insert_effic_factor_YidD"/>
</dbReference>
<accession>A0ABU1JVF6</accession>
<organism evidence="3 4">
    <name type="scientific">Inquilinus ginsengisoli</name>
    <dbReference type="NCBI Taxonomy" id="363840"/>
    <lineage>
        <taxon>Bacteria</taxon>
        <taxon>Pseudomonadati</taxon>
        <taxon>Pseudomonadota</taxon>
        <taxon>Alphaproteobacteria</taxon>
        <taxon>Rhodospirillales</taxon>
        <taxon>Rhodospirillaceae</taxon>
        <taxon>Inquilinus</taxon>
    </lineage>
</organism>
<evidence type="ECO:0000313" key="4">
    <source>
        <dbReference type="Proteomes" id="UP001262410"/>
    </source>
</evidence>
<feature type="region of interest" description="Disordered" evidence="2">
    <location>
        <begin position="69"/>
        <end position="99"/>
    </location>
</feature>
<sequence>MSPLAHVLRGAVIGYRYSLSALIGRNCRFAPTCSAYAIEAIERHGAIVGGWLALRRIARCHPWGGSGYDPVPDAPTKTAGGPGRDSCCGPAHRQMTAPD</sequence>
<dbReference type="Proteomes" id="UP001262410">
    <property type="component" value="Unassembled WGS sequence"/>
</dbReference>